<feature type="compositionally biased region" description="Basic and acidic residues" evidence="5">
    <location>
        <begin position="535"/>
        <end position="554"/>
    </location>
</feature>
<dbReference type="InterPro" id="IPR000917">
    <property type="entry name" value="Sulfatase_N"/>
</dbReference>
<keyword evidence="3" id="KW-0378">Hydrolase</keyword>
<dbReference type="PROSITE" id="PS00523">
    <property type="entry name" value="SULFATASE_1"/>
    <property type="match status" value="1"/>
</dbReference>
<evidence type="ECO:0000256" key="2">
    <source>
        <dbReference type="ARBA" id="ARBA00022723"/>
    </source>
</evidence>
<evidence type="ECO:0000256" key="4">
    <source>
        <dbReference type="ARBA" id="ARBA00022837"/>
    </source>
</evidence>
<dbReference type="Gene3D" id="3.40.720.10">
    <property type="entry name" value="Alkaline Phosphatase, subunit A"/>
    <property type="match status" value="1"/>
</dbReference>
<accession>A0A6C2U1U7</accession>
<name>A0A6C2U1U7_PONDE</name>
<evidence type="ECO:0000259" key="7">
    <source>
        <dbReference type="Pfam" id="PF00884"/>
    </source>
</evidence>
<dbReference type="InterPro" id="IPR017850">
    <property type="entry name" value="Alkaline_phosphatase_core_sf"/>
</dbReference>
<keyword evidence="6" id="KW-0732">Signal</keyword>
<dbReference type="PROSITE" id="PS00149">
    <property type="entry name" value="SULFATASE_2"/>
    <property type="match status" value="1"/>
</dbReference>
<keyword evidence="9" id="KW-1185">Reference proteome</keyword>
<evidence type="ECO:0000256" key="5">
    <source>
        <dbReference type="SAM" id="MobiDB-lite"/>
    </source>
</evidence>
<evidence type="ECO:0000256" key="1">
    <source>
        <dbReference type="ARBA" id="ARBA00008779"/>
    </source>
</evidence>
<dbReference type="RefSeq" id="WP_136079126.1">
    <property type="nucleotide sequence ID" value="NZ_CAAHFG010000001.1"/>
</dbReference>
<keyword evidence="4" id="KW-0106">Calcium</keyword>
<dbReference type="InterPro" id="IPR050738">
    <property type="entry name" value="Sulfatase"/>
</dbReference>
<dbReference type="Gene3D" id="3.30.1120.10">
    <property type="match status" value="1"/>
</dbReference>
<proteinExistence type="inferred from homology"/>
<protein>
    <submittedName>
        <fullName evidence="8">Arylsulfatase</fullName>
    </submittedName>
</protein>
<dbReference type="SUPFAM" id="SSF53649">
    <property type="entry name" value="Alkaline phosphatase-like"/>
    <property type="match status" value="1"/>
</dbReference>
<comment type="similarity">
    <text evidence="1">Belongs to the sulfatase family.</text>
</comment>
<dbReference type="PANTHER" id="PTHR42693">
    <property type="entry name" value="ARYLSULFATASE FAMILY MEMBER"/>
    <property type="match status" value="1"/>
</dbReference>
<reference evidence="8 9" key="1">
    <citation type="submission" date="2019-04" db="EMBL/GenBank/DDBJ databases">
        <authorList>
            <person name="Van Vliet M D."/>
        </authorList>
    </citation>
    <scope>NUCLEOTIDE SEQUENCE [LARGE SCALE GENOMIC DNA]</scope>
    <source>
        <strain evidence="8 9">F1</strain>
    </source>
</reference>
<dbReference type="EMBL" id="CAAHFG010000001">
    <property type="protein sequence ID" value="VGO13561.1"/>
    <property type="molecule type" value="Genomic_DNA"/>
</dbReference>
<evidence type="ECO:0000313" key="8">
    <source>
        <dbReference type="EMBL" id="VGO13561.1"/>
    </source>
</evidence>
<evidence type="ECO:0000256" key="3">
    <source>
        <dbReference type="ARBA" id="ARBA00022801"/>
    </source>
</evidence>
<dbReference type="GO" id="GO:0046872">
    <property type="term" value="F:metal ion binding"/>
    <property type="evidence" value="ECO:0007669"/>
    <property type="project" value="UniProtKB-KW"/>
</dbReference>
<dbReference type="Proteomes" id="UP000366872">
    <property type="component" value="Unassembled WGS sequence"/>
</dbReference>
<dbReference type="PANTHER" id="PTHR42693:SF53">
    <property type="entry name" value="ENDO-4-O-SULFATASE"/>
    <property type="match status" value="1"/>
</dbReference>
<keyword evidence="2" id="KW-0479">Metal-binding</keyword>
<feature type="signal peptide" evidence="6">
    <location>
        <begin position="1"/>
        <end position="34"/>
    </location>
</feature>
<dbReference type="AlphaFoldDB" id="A0A6C2U1U7"/>
<organism evidence="8 9">
    <name type="scientific">Pontiella desulfatans</name>
    <dbReference type="NCBI Taxonomy" id="2750659"/>
    <lineage>
        <taxon>Bacteria</taxon>
        <taxon>Pseudomonadati</taxon>
        <taxon>Kiritimatiellota</taxon>
        <taxon>Kiritimatiellia</taxon>
        <taxon>Kiritimatiellales</taxon>
        <taxon>Pontiellaceae</taxon>
        <taxon>Pontiella</taxon>
    </lineage>
</organism>
<feature type="region of interest" description="Disordered" evidence="5">
    <location>
        <begin position="517"/>
        <end position="554"/>
    </location>
</feature>
<feature type="domain" description="Sulfatase N-terminal" evidence="7">
    <location>
        <begin position="46"/>
        <end position="402"/>
    </location>
</feature>
<feature type="chain" id="PRO_5028806732" evidence="6">
    <location>
        <begin position="35"/>
        <end position="554"/>
    </location>
</feature>
<dbReference type="InterPro" id="IPR024607">
    <property type="entry name" value="Sulfatase_CS"/>
</dbReference>
<evidence type="ECO:0000256" key="6">
    <source>
        <dbReference type="SAM" id="SignalP"/>
    </source>
</evidence>
<sequence>MNNRMNRVCFPFRSAGRRVIIGALCFMAALSTFAAKLPLRQAQDRPNIVLINADDMGVGDVSGLNPEGKIPTPHIDSLINNGLALLNGHSSSGVCTPSRYSLLTGRYSWRASNSGQVAKGNSPARVEKGRTTLASLLKKAGYRTAMIGKWHLGLDWEALPGVKKGKIIALKDIDYTQPFGGGPVDRGFDSFFGIAASLDIPPYVWLIDDRASEVPTETQPNVRGEQCYMREGPKAKSFETVDVLPRMGDEAAALIKKCGPEAKKGTPFFLYLALNSPHTPIVPSAEWAGKSAIGTKYADFAMQTDGVVGQVLNALREAGLEENTIVIFTADNGCAPHADYTVHLEKGHNPSYIYRGQKADLYEGGNRVPFVIQWPAGAPKGRNSDQLISHVDFLETFAELTGQQLADNEGEDSISFLPLLKGTSDSSPRKSAIYNTISSKLAITDGDWKLIVAQGSGGWTRPGERYMKTAFGAVKDENQLPMGLFNLKDDVGEYKNLLLEYPEVKQRLFDKLKHDLERGRSTPGAPQINNLNRLDYLDKKPSKKASREANKKKK</sequence>
<dbReference type="Pfam" id="PF00884">
    <property type="entry name" value="Sulfatase"/>
    <property type="match status" value="1"/>
</dbReference>
<gene>
    <name evidence="8" type="primary">atsA_131</name>
    <name evidence="8" type="ORF">PDESU_02118</name>
</gene>
<dbReference type="CDD" id="cd16143">
    <property type="entry name" value="ARS_like"/>
    <property type="match status" value="1"/>
</dbReference>
<dbReference type="GO" id="GO:0004065">
    <property type="term" value="F:arylsulfatase activity"/>
    <property type="evidence" value="ECO:0007669"/>
    <property type="project" value="TreeGrafter"/>
</dbReference>
<evidence type="ECO:0000313" key="9">
    <source>
        <dbReference type="Proteomes" id="UP000366872"/>
    </source>
</evidence>